<gene>
    <name evidence="1" type="ORF">E2C01_043926</name>
</gene>
<keyword evidence="2" id="KW-1185">Reference proteome</keyword>
<proteinExistence type="predicted"/>
<dbReference type="EMBL" id="VSRR010009277">
    <property type="protein sequence ID" value="MPC50104.1"/>
    <property type="molecule type" value="Genomic_DNA"/>
</dbReference>
<name>A0A5B7G0U2_PORTR</name>
<sequence>MVSFGLYKRGGKKGEREKEENHAYNLPSLLSRAVVWVLLGCWRRVTGIEQLAIIVLAFDSVTRGGEGGVY</sequence>
<evidence type="ECO:0000313" key="2">
    <source>
        <dbReference type="Proteomes" id="UP000324222"/>
    </source>
</evidence>
<comment type="caution">
    <text evidence="1">The sequence shown here is derived from an EMBL/GenBank/DDBJ whole genome shotgun (WGS) entry which is preliminary data.</text>
</comment>
<dbReference type="AlphaFoldDB" id="A0A5B7G0U2"/>
<dbReference type="Proteomes" id="UP000324222">
    <property type="component" value="Unassembled WGS sequence"/>
</dbReference>
<protein>
    <submittedName>
        <fullName evidence="1">Uncharacterized protein</fullName>
    </submittedName>
</protein>
<evidence type="ECO:0000313" key="1">
    <source>
        <dbReference type="EMBL" id="MPC50104.1"/>
    </source>
</evidence>
<organism evidence="1 2">
    <name type="scientific">Portunus trituberculatus</name>
    <name type="common">Swimming crab</name>
    <name type="synonym">Neptunus trituberculatus</name>
    <dbReference type="NCBI Taxonomy" id="210409"/>
    <lineage>
        <taxon>Eukaryota</taxon>
        <taxon>Metazoa</taxon>
        <taxon>Ecdysozoa</taxon>
        <taxon>Arthropoda</taxon>
        <taxon>Crustacea</taxon>
        <taxon>Multicrustacea</taxon>
        <taxon>Malacostraca</taxon>
        <taxon>Eumalacostraca</taxon>
        <taxon>Eucarida</taxon>
        <taxon>Decapoda</taxon>
        <taxon>Pleocyemata</taxon>
        <taxon>Brachyura</taxon>
        <taxon>Eubrachyura</taxon>
        <taxon>Portunoidea</taxon>
        <taxon>Portunidae</taxon>
        <taxon>Portuninae</taxon>
        <taxon>Portunus</taxon>
    </lineage>
</organism>
<accession>A0A5B7G0U2</accession>
<reference evidence="1 2" key="1">
    <citation type="submission" date="2019-05" db="EMBL/GenBank/DDBJ databases">
        <title>Another draft genome of Portunus trituberculatus and its Hox gene families provides insights of decapod evolution.</title>
        <authorList>
            <person name="Jeong J.-H."/>
            <person name="Song I."/>
            <person name="Kim S."/>
            <person name="Choi T."/>
            <person name="Kim D."/>
            <person name="Ryu S."/>
            <person name="Kim W."/>
        </authorList>
    </citation>
    <scope>NUCLEOTIDE SEQUENCE [LARGE SCALE GENOMIC DNA]</scope>
    <source>
        <tissue evidence="1">Muscle</tissue>
    </source>
</reference>